<dbReference type="EMBL" id="PGOL01002539">
    <property type="protein sequence ID" value="PKI47197.1"/>
    <property type="molecule type" value="Genomic_DNA"/>
</dbReference>
<keyword evidence="3" id="KW-1185">Reference proteome</keyword>
<reference evidence="2 3" key="1">
    <citation type="submission" date="2017-11" db="EMBL/GenBank/DDBJ databases">
        <title>De-novo sequencing of pomegranate (Punica granatum L.) genome.</title>
        <authorList>
            <person name="Akparov Z."/>
            <person name="Amiraslanov A."/>
            <person name="Hajiyeva S."/>
            <person name="Abbasov M."/>
            <person name="Kaur K."/>
            <person name="Hamwieh A."/>
            <person name="Solovyev V."/>
            <person name="Salamov A."/>
            <person name="Braich B."/>
            <person name="Kosarev P."/>
            <person name="Mahmoud A."/>
            <person name="Hajiyev E."/>
            <person name="Babayeva S."/>
            <person name="Izzatullayeva V."/>
            <person name="Mammadov A."/>
            <person name="Mammadov A."/>
            <person name="Sharifova S."/>
            <person name="Ojaghi J."/>
            <person name="Eynullazada K."/>
            <person name="Bayramov B."/>
            <person name="Abdulazimova A."/>
            <person name="Shahmuradov I."/>
        </authorList>
    </citation>
    <scope>NUCLEOTIDE SEQUENCE [LARGE SCALE GENOMIC DNA]</scope>
    <source>
        <strain evidence="3">cv. AG2017</strain>
        <tissue evidence="2">Leaf</tissue>
    </source>
</reference>
<dbReference type="PANTHER" id="PTHR33735">
    <property type="entry name" value="EXPRESSED PROTEIN"/>
    <property type="match status" value="1"/>
</dbReference>
<dbReference type="STRING" id="22663.A0A2I0IT63"/>
<sequence length="299" mass="31818">MEKLLKLKVNIFSGSSWSAFNLRSLAQLFGQYRSQASPVITSSQTDYLANVLVMKFEHGSSRLVPQGLQIVRASSGLAGKRAEHSNREIDDEKKDEMLPQAPYPPNKSGFGFPSWARWLMGSLLTILLPFLKLKWGTKLQRIEGEAEVVMEEVEKAAEVVKKVATVAEKVSEEVAEGISSDNSKLKEAAVWVERVSKATAHDAQLTQDIIHKVTLFESFITSIKNDDNGLGEVPGVPSKDEVGNAEGDSGCGGGAGWELKDEGEGDLADCDGAVAETGGGVIAGNIGVGAETGGGIVTG</sequence>
<dbReference type="PANTHER" id="PTHR33735:SF10">
    <property type="entry name" value="EXPRESSED PROTEIN"/>
    <property type="match status" value="1"/>
</dbReference>
<accession>A0A2I0IT63</accession>
<protein>
    <submittedName>
        <fullName evidence="2">Uncharacterized protein</fullName>
    </submittedName>
</protein>
<proteinExistence type="predicted"/>
<comment type="caution">
    <text evidence="2">The sequence shown here is derived from an EMBL/GenBank/DDBJ whole genome shotgun (WGS) entry which is preliminary data.</text>
</comment>
<organism evidence="2 3">
    <name type="scientific">Punica granatum</name>
    <name type="common">Pomegranate</name>
    <dbReference type="NCBI Taxonomy" id="22663"/>
    <lineage>
        <taxon>Eukaryota</taxon>
        <taxon>Viridiplantae</taxon>
        <taxon>Streptophyta</taxon>
        <taxon>Embryophyta</taxon>
        <taxon>Tracheophyta</taxon>
        <taxon>Spermatophyta</taxon>
        <taxon>Magnoliopsida</taxon>
        <taxon>eudicotyledons</taxon>
        <taxon>Gunneridae</taxon>
        <taxon>Pentapetalae</taxon>
        <taxon>rosids</taxon>
        <taxon>malvids</taxon>
        <taxon>Myrtales</taxon>
        <taxon>Lythraceae</taxon>
        <taxon>Punica</taxon>
    </lineage>
</organism>
<dbReference type="Proteomes" id="UP000233551">
    <property type="component" value="Unassembled WGS sequence"/>
</dbReference>
<dbReference type="AlphaFoldDB" id="A0A2I0IT63"/>
<feature type="region of interest" description="Disordered" evidence="1">
    <location>
        <begin position="231"/>
        <end position="254"/>
    </location>
</feature>
<name>A0A2I0IT63_PUNGR</name>
<evidence type="ECO:0000256" key="1">
    <source>
        <dbReference type="SAM" id="MobiDB-lite"/>
    </source>
</evidence>
<feature type="compositionally biased region" description="Basic and acidic residues" evidence="1">
    <location>
        <begin position="80"/>
        <end position="97"/>
    </location>
</feature>
<gene>
    <name evidence="2" type="ORF">CRG98_032419</name>
</gene>
<evidence type="ECO:0000313" key="3">
    <source>
        <dbReference type="Proteomes" id="UP000233551"/>
    </source>
</evidence>
<feature type="region of interest" description="Disordered" evidence="1">
    <location>
        <begin position="79"/>
        <end position="102"/>
    </location>
</feature>
<evidence type="ECO:0000313" key="2">
    <source>
        <dbReference type="EMBL" id="PKI47197.1"/>
    </source>
</evidence>